<dbReference type="Gene3D" id="3.40.50.2020">
    <property type="match status" value="1"/>
</dbReference>
<dbReference type="InterPro" id="IPR029057">
    <property type="entry name" value="PRTase-like"/>
</dbReference>
<gene>
    <name evidence="2" type="ORF">DFQ01_10183</name>
</gene>
<keyword evidence="2" id="KW-0328">Glycosyltransferase</keyword>
<dbReference type="InterPro" id="IPR000836">
    <property type="entry name" value="PRTase_dom"/>
</dbReference>
<comment type="similarity">
    <text evidence="1">Belongs to the ComF/GntX family.</text>
</comment>
<dbReference type="EMBL" id="QGTQ01000001">
    <property type="protein sequence ID" value="PWW08362.1"/>
    <property type="molecule type" value="Genomic_DNA"/>
</dbReference>
<dbReference type="GO" id="GO:0016757">
    <property type="term" value="F:glycosyltransferase activity"/>
    <property type="evidence" value="ECO:0007669"/>
    <property type="project" value="UniProtKB-KW"/>
</dbReference>
<dbReference type="RefSeq" id="WP_174812872.1">
    <property type="nucleotide sequence ID" value="NZ_CP054613.1"/>
</dbReference>
<dbReference type="PANTHER" id="PTHR47505:SF1">
    <property type="entry name" value="DNA UTILIZATION PROTEIN YHGH"/>
    <property type="match status" value="1"/>
</dbReference>
<dbReference type="CDD" id="cd06223">
    <property type="entry name" value="PRTases_typeI"/>
    <property type="match status" value="1"/>
</dbReference>
<dbReference type="InterPro" id="IPR051910">
    <property type="entry name" value="ComF/GntX_DNA_util-trans"/>
</dbReference>
<name>A0A2V2Z0Q5_9BACL</name>
<dbReference type="PANTHER" id="PTHR47505">
    <property type="entry name" value="DNA UTILIZATION PROTEIN YHGH"/>
    <property type="match status" value="1"/>
</dbReference>
<organism evidence="2 3">
    <name type="scientific">Paenibacillus cellulosilyticus</name>
    <dbReference type="NCBI Taxonomy" id="375489"/>
    <lineage>
        <taxon>Bacteria</taxon>
        <taxon>Bacillati</taxon>
        <taxon>Bacillota</taxon>
        <taxon>Bacilli</taxon>
        <taxon>Bacillales</taxon>
        <taxon>Paenibacillaceae</taxon>
        <taxon>Paenibacillus</taxon>
    </lineage>
</organism>
<reference evidence="2 3" key="1">
    <citation type="submission" date="2018-05" db="EMBL/GenBank/DDBJ databases">
        <title>Genomic Encyclopedia of Type Strains, Phase III (KMG-III): the genomes of soil and plant-associated and newly described type strains.</title>
        <authorList>
            <person name="Whitman W."/>
        </authorList>
    </citation>
    <scope>NUCLEOTIDE SEQUENCE [LARGE SCALE GENOMIC DNA]</scope>
    <source>
        <strain evidence="2 3">CECT 5696</strain>
    </source>
</reference>
<proteinExistence type="inferred from homology"/>
<sequence length="300" mass="33677">MPIPHFPIIPTLRAIAGKLGDLLSEAHSPCPICRAPARMAAPAPFLRAALPHDAQLNRLCRTCASVVPWIEHIACAVCGRPDPCPDCLRRSDAHFIMSRSAVRYDESVREWLALFKYRGDERLVHPLSDMLDIAFVRLDRELRNRVPSHRWDAVIPVPVSPDRLLERGFNQAERLAALLCARRKLALADLLIRTRHSEKKSLQSRQARLQSVDGLFEADAAAVRSFISRMLDIASPNTSMNRSCHPSTTIRRGPIRLLIVDDIYTTGSTIEACAAVLWQSFRSFSPQLQVEFYAVTLARS</sequence>
<evidence type="ECO:0000256" key="1">
    <source>
        <dbReference type="ARBA" id="ARBA00008007"/>
    </source>
</evidence>
<accession>A0A2V2Z0Q5</accession>
<keyword evidence="3" id="KW-1185">Reference proteome</keyword>
<keyword evidence="2" id="KW-0808">Transferase</keyword>
<dbReference type="SUPFAM" id="SSF53271">
    <property type="entry name" value="PRTase-like"/>
    <property type="match status" value="1"/>
</dbReference>
<dbReference type="AlphaFoldDB" id="A0A2V2Z0Q5"/>
<evidence type="ECO:0000313" key="3">
    <source>
        <dbReference type="Proteomes" id="UP000246635"/>
    </source>
</evidence>
<protein>
    <submittedName>
        <fullName evidence="2">Putative amidophosphoribosyltransferase</fullName>
    </submittedName>
</protein>
<dbReference type="Proteomes" id="UP000246635">
    <property type="component" value="Unassembled WGS sequence"/>
</dbReference>
<evidence type="ECO:0000313" key="2">
    <source>
        <dbReference type="EMBL" id="PWW08362.1"/>
    </source>
</evidence>
<comment type="caution">
    <text evidence="2">The sequence shown here is derived from an EMBL/GenBank/DDBJ whole genome shotgun (WGS) entry which is preliminary data.</text>
</comment>